<dbReference type="GO" id="GO:0004467">
    <property type="term" value="F:long-chain fatty acid-CoA ligase activity"/>
    <property type="evidence" value="ECO:0007669"/>
    <property type="project" value="UniProtKB-EC"/>
</dbReference>
<dbReference type="EC" id="6.2.1.3" evidence="3"/>
<dbReference type="SUPFAM" id="SSF56801">
    <property type="entry name" value="Acetyl-CoA synthetase-like"/>
    <property type="match status" value="1"/>
</dbReference>
<evidence type="ECO:0000259" key="2">
    <source>
        <dbReference type="Pfam" id="PF13193"/>
    </source>
</evidence>
<dbReference type="InterPro" id="IPR050237">
    <property type="entry name" value="ATP-dep_AMP-bd_enzyme"/>
</dbReference>
<sequence>MTGQDPATITARLRLHARQRPDHPAIICEGRQVTYARLDRESNRTAHALRATGLAPGSRVAYLGRESEHYYDLVLGVIKAGLVMVPVNWRLTAPEVDHVLRDSGARLLFVEPQFRHIADALREELPELTEIVVTDDGPVRGSGFLAWKAGRPETETGGGASTDDSILQMYTSGTTGLPKGVVLAHRTYFTFQDGMERAGLDWIDWLPDDVALISFPGLHSGGMAWFMFNLVAGATSVVMPIFIPEEAVRLIAEHRVTTTFCAPAMLQMMLDEPAAGPEAFASLRKVTYGGAPMPAELMRRCIDEFGSELAQMYASAETGSVVTCLTPAEHVPGGPKALSAGRVCPGNEIRILDGEGKPVAPGEIGQISVRTPARFVEYWGNPAATREALDDGWLKMPDAGYLDEDGYLFVCDRINDMIIVAGQNIYPAEVENALRAASPAVADVVVVGVRDDRFGEITKAVVVLRPGHEVTGRQLMVALRGRIADFKIPTRYEFVDRLPRNPTGKVLRRELRDPIRPEAGVRS</sequence>
<feature type="domain" description="AMP-dependent synthetase/ligase" evidence="1">
    <location>
        <begin position="15"/>
        <end position="379"/>
    </location>
</feature>
<name>A0ABW6XBQ3_9ACTN</name>
<dbReference type="EMBL" id="JBIBEG010000007">
    <property type="protein sequence ID" value="MFF5899166.1"/>
    <property type="molecule type" value="Genomic_DNA"/>
</dbReference>
<keyword evidence="3" id="KW-0436">Ligase</keyword>
<proteinExistence type="predicted"/>
<reference evidence="3 4" key="1">
    <citation type="submission" date="2024-10" db="EMBL/GenBank/DDBJ databases">
        <title>The Natural Products Discovery Center: Release of the First 8490 Sequenced Strains for Exploring Actinobacteria Biosynthetic Diversity.</title>
        <authorList>
            <person name="Kalkreuter E."/>
            <person name="Kautsar S.A."/>
            <person name="Yang D."/>
            <person name="Bader C.D."/>
            <person name="Teijaro C.N."/>
            <person name="Fluegel L."/>
            <person name="Davis C.M."/>
            <person name="Simpson J.R."/>
            <person name="Lauterbach L."/>
            <person name="Steele A.D."/>
            <person name="Gui C."/>
            <person name="Meng S."/>
            <person name="Li G."/>
            <person name="Viehrig K."/>
            <person name="Ye F."/>
            <person name="Su P."/>
            <person name="Kiefer A.F."/>
            <person name="Nichols A."/>
            <person name="Cepeda A.J."/>
            <person name="Yan W."/>
            <person name="Fan B."/>
            <person name="Jiang Y."/>
            <person name="Adhikari A."/>
            <person name="Zheng C.-J."/>
            <person name="Schuster L."/>
            <person name="Cowan T.M."/>
            <person name="Smanski M.J."/>
            <person name="Chevrette M.G."/>
            <person name="De Carvalho L.P.S."/>
            <person name="Shen B."/>
        </authorList>
    </citation>
    <scope>NUCLEOTIDE SEQUENCE [LARGE SCALE GENOMIC DNA]</scope>
    <source>
        <strain evidence="3 4">NPDC012540</strain>
    </source>
</reference>
<dbReference type="InterPro" id="IPR045851">
    <property type="entry name" value="AMP-bd_C_sf"/>
</dbReference>
<dbReference type="PANTHER" id="PTHR43767">
    <property type="entry name" value="LONG-CHAIN-FATTY-ACID--COA LIGASE"/>
    <property type="match status" value="1"/>
</dbReference>
<evidence type="ECO:0000313" key="4">
    <source>
        <dbReference type="Proteomes" id="UP001602322"/>
    </source>
</evidence>
<protein>
    <submittedName>
        <fullName evidence="3">Long-chain-fatty-acid--CoA ligase</fullName>
        <ecNumber evidence="3">6.2.1.3</ecNumber>
    </submittedName>
</protein>
<dbReference type="InterPro" id="IPR025110">
    <property type="entry name" value="AMP-bd_C"/>
</dbReference>
<dbReference type="Pfam" id="PF13193">
    <property type="entry name" value="AMP-binding_C"/>
    <property type="match status" value="1"/>
</dbReference>
<dbReference type="InterPro" id="IPR042099">
    <property type="entry name" value="ANL_N_sf"/>
</dbReference>
<dbReference type="Gene3D" id="3.30.300.30">
    <property type="match status" value="1"/>
</dbReference>
<dbReference type="InterPro" id="IPR000873">
    <property type="entry name" value="AMP-dep_synth/lig_dom"/>
</dbReference>
<dbReference type="PANTHER" id="PTHR43767:SF1">
    <property type="entry name" value="NONRIBOSOMAL PEPTIDE SYNTHASE PES1 (EUROFUNG)-RELATED"/>
    <property type="match status" value="1"/>
</dbReference>
<accession>A0ABW6XBQ3</accession>
<dbReference type="NCBIfam" id="NF004837">
    <property type="entry name" value="PRK06187.1"/>
    <property type="match status" value="1"/>
</dbReference>
<evidence type="ECO:0000313" key="3">
    <source>
        <dbReference type="EMBL" id="MFF5899166.1"/>
    </source>
</evidence>
<dbReference type="Proteomes" id="UP001602322">
    <property type="component" value="Unassembled WGS sequence"/>
</dbReference>
<comment type="caution">
    <text evidence="3">The sequence shown here is derived from an EMBL/GenBank/DDBJ whole genome shotgun (WGS) entry which is preliminary data.</text>
</comment>
<dbReference type="RefSeq" id="WP_387905932.1">
    <property type="nucleotide sequence ID" value="NZ_JBIBEG010000007.1"/>
</dbReference>
<feature type="domain" description="AMP-binding enzyme C-terminal" evidence="2">
    <location>
        <begin position="429"/>
        <end position="505"/>
    </location>
</feature>
<keyword evidence="4" id="KW-1185">Reference proteome</keyword>
<evidence type="ECO:0000259" key="1">
    <source>
        <dbReference type="Pfam" id="PF00501"/>
    </source>
</evidence>
<gene>
    <name evidence="3" type="ORF">ACFY8O_25040</name>
</gene>
<dbReference type="Gene3D" id="3.40.50.12780">
    <property type="entry name" value="N-terminal domain of ligase-like"/>
    <property type="match status" value="1"/>
</dbReference>
<dbReference type="Pfam" id="PF00501">
    <property type="entry name" value="AMP-binding"/>
    <property type="match status" value="1"/>
</dbReference>
<organism evidence="3 4">
    <name type="scientific">Streptomyces argenteolus</name>
    <dbReference type="NCBI Taxonomy" id="67274"/>
    <lineage>
        <taxon>Bacteria</taxon>
        <taxon>Bacillati</taxon>
        <taxon>Actinomycetota</taxon>
        <taxon>Actinomycetes</taxon>
        <taxon>Kitasatosporales</taxon>
        <taxon>Streptomycetaceae</taxon>
        <taxon>Streptomyces</taxon>
    </lineage>
</organism>